<dbReference type="RefSeq" id="WP_069033819.1">
    <property type="nucleotide sequence ID" value="NZ_MDKC01000013.1"/>
</dbReference>
<dbReference type="PIRSF" id="PIRSF000025">
    <property type="entry name" value="Cytc_Bsub_c550"/>
    <property type="match status" value="1"/>
</dbReference>
<organism evidence="9 10">
    <name type="scientific">Gottfriedia luciferensis</name>
    <dbReference type="NCBI Taxonomy" id="178774"/>
    <lineage>
        <taxon>Bacteria</taxon>
        <taxon>Bacillati</taxon>
        <taxon>Bacillota</taxon>
        <taxon>Bacilli</taxon>
        <taxon>Bacillales</taxon>
        <taxon>Bacillaceae</taxon>
        <taxon>Gottfriedia</taxon>
    </lineage>
</organism>
<evidence type="ECO:0000259" key="8">
    <source>
        <dbReference type="PROSITE" id="PS51007"/>
    </source>
</evidence>
<reference evidence="9 10" key="1">
    <citation type="submission" date="2016-07" db="EMBL/GenBank/DDBJ databases">
        <authorList>
            <person name="Townsley L."/>
            <person name="Shank E.A."/>
        </authorList>
    </citation>
    <scope>NUCLEOTIDE SEQUENCE [LARGE SCALE GENOMIC DNA]</scope>
    <source>
        <strain evidence="9 10">CH01</strain>
    </source>
</reference>
<dbReference type="Gene3D" id="1.10.760.10">
    <property type="entry name" value="Cytochrome c-like domain"/>
    <property type="match status" value="1"/>
</dbReference>
<dbReference type="SUPFAM" id="SSF46626">
    <property type="entry name" value="Cytochrome c"/>
    <property type="match status" value="1"/>
</dbReference>
<dbReference type="InterPro" id="IPR036909">
    <property type="entry name" value="Cyt_c-like_dom_sf"/>
</dbReference>
<dbReference type="PROSITE" id="PS51257">
    <property type="entry name" value="PROKAR_LIPOPROTEIN"/>
    <property type="match status" value="1"/>
</dbReference>
<dbReference type="PANTHER" id="PTHR37823">
    <property type="entry name" value="CYTOCHROME C-553-LIKE"/>
    <property type="match status" value="1"/>
</dbReference>
<keyword evidence="2 6" id="KW-0349">Heme</keyword>
<comment type="caution">
    <text evidence="9">The sequence shown here is derived from an EMBL/GenBank/DDBJ whole genome shotgun (WGS) entry which is preliminary data.</text>
</comment>
<evidence type="ECO:0000256" key="6">
    <source>
        <dbReference type="PROSITE-ProRule" id="PRU00433"/>
    </source>
</evidence>
<evidence type="ECO:0000313" key="10">
    <source>
        <dbReference type="Proteomes" id="UP000094580"/>
    </source>
</evidence>
<dbReference type="PANTHER" id="PTHR37823:SF3">
    <property type="entry name" value="CYTOCHROME C-551"/>
    <property type="match status" value="1"/>
</dbReference>
<sequence length="112" mass="11768">MIFVKKLLLAFITGGMLLTITACGSNNDTSKNNDSGEPVSVANGEKLFKQSCASCHGGELEGIIGPSLKKVGAKYSEKEIENIIHDGRGSMPSGVVQGNDAKSVAKWLATKK</sequence>
<dbReference type="PROSITE" id="PS51007">
    <property type="entry name" value="CYTC"/>
    <property type="match status" value="1"/>
</dbReference>
<keyword evidence="1" id="KW-0813">Transport</keyword>
<dbReference type="InterPro" id="IPR051811">
    <property type="entry name" value="Cytochrome_c550/c551-like"/>
</dbReference>
<evidence type="ECO:0000256" key="4">
    <source>
        <dbReference type="ARBA" id="ARBA00022982"/>
    </source>
</evidence>
<evidence type="ECO:0000256" key="5">
    <source>
        <dbReference type="ARBA" id="ARBA00023004"/>
    </source>
</evidence>
<evidence type="ECO:0000256" key="7">
    <source>
        <dbReference type="SAM" id="SignalP"/>
    </source>
</evidence>
<keyword evidence="7" id="KW-0732">Signal</keyword>
<evidence type="ECO:0000256" key="1">
    <source>
        <dbReference type="ARBA" id="ARBA00022448"/>
    </source>
</evidence>
<dbReference type="Pfam" id="PF13442">
    <property type="entry name" value="Cytochrome_CBB3"/>
    <property type="match status" value="1"/>
</dbReference>
<dbReference type="InterPro" id="IPR054782">
    <property type="entry name" value="Cytochro_C551"/>
</dbReference>
<feature type="domain" description="Cytochrome c" evidence="8">
    <location>
        <begin position="39"/>
        <end position="112"/>
    </location>
</feature>
<proteinExistence type="predicted"/>
<dbReference type="EMBL" id="MDKC01000013">
    <property type="protein sequence ID" value="ODG92043.1"/>
    <property type="molecule type" value="Genomic_DNA"/>
</dbReference>
<feature type="chain" id="PRO_5047033520" evidence="7">
    <location>
        <begin position="25"/>
        <end position="112"/>
    </location>
</feature>
<keyword evidence="4" id="KW-0249">Electron transport</keyword>
<name>A0ABX2ZYA9_9BACI</name>
<evidence type="ECO:0000256" key="2">
    <source>
        <dbReference type="ARBA" id="ARBA00022617"/>
    </source>
</evidence>
<gene>
    <name evidence="9" type="ORF">BED47_06085</name>
</gene>
<keyword evidence="3 6" id="KW-0479">Metal-binding</keyword>
<accession>A0ABX2ZYA9</accession>
<feature type="signal peptide" evidence="7">
    <location>
        <begin position="1"/>
        <end position="24"/>
    </location>
</feature>
<keyword evidence="10" id="KW-1185">Reference proteome</keyword>
<dbReference type="NCBIfam" id="NF045774">
    <property type="entry name" value="cytochro_C551"/>
    <property type="match status" value="1"/>
</dbReference>
<evidence type="ECO:0000313" key="9">
    <source>
        <dbReference type="EMBL" id="ODG92043.1"/>
    </source>
</evidence>
<dbReference type="InterPro" id="IPR009056">
    <property type="entry name" value="Cyt_c-like_dom"/>
</dbReference>
<evidence type="ECO:0000256" key="3">
    <source>
        <dbReference type="ARBA" id="ARBA00022723"/>
    </source>
</evidence>
<dbReference type="Proteomes" id="UP000094580">
    <property type="component" value="Unassembled WGS sequence"/>
</dbReference>
<protein>
    <submittedName>
        <fullName evidence="9">Cytochrome C</fullName>
    </submittedName>
</protein>
<keyword evidence="5 6" id="KW-0408">Iron</keyword>
<dbReference type="InterPro" id="IPR012218">
    <property type="entry name" value="Cyt_c_BACSU-c550-type"/>
</dbReference>